<name>A0A401SWU9_CHIPU</name>
<evidence type="ECO:0000256" key="1">
    <source>
        <dbReference type="SAM" id="Phobius"/>
    </source>
</evidence>
<dbReference type="EMBL" id="BEZZ01000638">
    <property type="protein sequence ID" value="GCC34879.1"/>
    <property type="molecule type" value="Genomic_DNA"/>
</dbReference>
<comment type="caution">
    <text evidence="2">The sequence shown here is derived from an EMBL/GenBank/DDBJ whole genome shotgun (WGS) entry which is preliminary data.</text>
</comment>
<keyword evidence="1" id="KW-0812">Transmembrane</keyword>
<keyword evidence="3" id="KW-1185">Reference proteome</keyword>
<keyword evidence="1" id="KW-1133">Transmembrane helix</keyword>
<accession>A0A401SWU9</accession>
<evidence type="ECO:0000313" key="3">
    <source>
        <dbReference type="Proteomes" id="UP000287033"/>
    </source>
</evidence>
<keyword evidence="1" id="KW-0472">Membrane</keyword>
<evidence type="ECO:0000313" key="2">
    <source>
        <dbReference type="EMBL" id="GCC34879.1"/>
    </source>
</evidence>
<proteinExistence type="predicted"/>
<sequence length="89" mass="10176">MVVPKSTLKKFDIIRDVGQAVIRICLVMAINIFISTKTRHLDRLQKEEICLSLIAAHYSVTIIPVNNRTNVPETTLYLEFDCSLFLALR</sequence>
<protein>
    <submittedName>
        <fullName evidence="2">Uncharacterized protein</fullName>
    </submittedName>
</protein>
<dbReference type="AlphaFoldDB" id="A0A401SWU9"/>
<gene>
    <name evidence="2" type="ORF">chiPu_0013356</name>
</gene>
<organism evidence="2 3">
    <name type="scientific">Chiloscyllium punctatum</name>
    <name type="common">Brownbanded bambooshark</name>
    <name type="synonym">Hemiscyllium punctatum</name>
    <dbReference type="NCBI Taxonomy" id="137246"/>
    <lineage>
        <taxon>Eukaryota</taxon>
        <taxon>Metazoa</taxon>
        <taxon>Chordata</taxon>
        <taxon>Craniata</taxon>
        <taxon>Vertebrata</taxon>
        <taxon>Chondrichthyes</taxon>
        <taxon>Elasmobranchii</taxon>
        <taxon>Galeomorphii</taxon>
        <taxon>Galeoidea</taxon>
        <taxon>Orectolobiformes</taxon>
        <taxon>Hemiscylliidae</taxon>
        <taxon>Chiloscyllium</taxon>
    </lineage>
</organism>
<reference evidence="2 3" key="1">
    <citation type="journal article" date="2018" name="Nat. Ecol. Evol.">
        <title>Shark genomes provide insights into elasmobranch evolution and the origin of vertebrates.</title>
        <authorList>
            <person name="Hara Y"/>
            <person name="Yamaguchi K"/>
            <person name="Onimaru K"/>
            <person name="Kadota M"/>
            <person name="Koyanagi M"/>
            <person name="Keeley SD"/>
            <person name="Tatsumi K"/>
            <person name="Tanaka K"/>
            <person name="Motone F"/>
            <person name="Kageyama Y"/>
            <person name="Nozu R"/>
            <person name="Adachi N"/>
            <person name="Nishimura O"/>
            <person name="Nakagawa R"/>
            <person name="Tanegashima C"/>
            <person name="Kiyatake I"/>
            <person name="Matsumoto R"/>
            <person name="Murakumo K"/>
            <person name="Nishida K"/>
            <person name="Terakita A"/>
            <person name="Kuratani S"/>
            <person name="Sato K"/>
            <person name="Hyodo S Kuraku.S."/>
        </authorList>
    </citation>
    <scope>NUCLEOTIDE SEQUENCE [LARGE SCALE GENOMIC DNA]</scope>
</reference>
<feature type="transmembrane region" description="Helical" evidence="1">
    <location>
        <begin position="20"/>
        <end position="36"/>
    </location>
</feature>
<dbReference type="Proteomes" id="UP000287033">
    <property type="component" value="Unassembled WGS sequence"/>
</dbReference>